<evidence type="ECO:0000313" key="3">
    <source>
        <dbReference type="Proteomes" id="UP000198282"/>
    </source>
</evidence>
<dbReference type="InterPro" id="IPR003587">
    <property type="entry name" value="Hint_dom_N"/>
</dbReference>
<dbReference type="Pfam" id="PF07591">
    <property type="entry name" value="PT-HINT"/>
    <property type="match status" value="1"/>
</dbReference>
<protein>
    <submittedName>
        <fullName evidence="2">Pretoxin HINT domain-containing protein</fullName>
    </submittedName>
</protein>
<dbReference type="Gene3D" id="2.170.16.10">
    <property type="entry name" value="Hedgehog/Intein (Hint) domain"/>
    <property type="match status" value="1"/>
</dbReference>
<organism evidence="2 3">
    <name type="scientific">Streptosporangium subroseum</name>
    <dbReference type="NCBI Taxonomy" id="106412"/>
    <lineage>
        <taxon>Bacteria</taxon>
        <taxon>Bacillati</taxon>
        <taxon>Actinomycetota</taxon>
        <taxon>Actinomycetes</taxon>
        <taxon>Streptosporangiales</taxon>
        <taxon>Streptosporangiaceae</taxon>
        <taxon>Streptosporangium</taxon>
    </lineage>
</organism>
<reference evidence="2 3" key="1">
    <citation type="submission" date="2017-06" db="EMBL/GenBank/DDBJ databases">
        <authorList>
            <person name="Kim H.J."/>
            <person name="Triplett B.A."/>
        </authorList>
    </citation>
    <scope>NUCLEOTIDE SEQUENCE [LARGE SCALE GENOMIC DNA]</scope>
    <source>
        <strain evidence="2 3">CGMCC 4.2132</strain>
    </source>
</reference>
<dbReference type="Proteomes" id="UP000198282">
    <property type="component" value="Unassembled WGS sequence"/>
</dbReference>
<feature type="domain" description="Hint" evidence="1">
    <location>
        <begin position="128"/>
        <end position="233"/>
    </location>
</feature>
<evidence type="ECO:0000259" key="1">
    <source>
        <dbReference type="SMART" id="SM00306"/>
    </source>
</evidence>
<dbReference type="InterPro" id="IPR036844">
    <property type="entry name" value="Hint_dom_sf"/>
</dbReference>
<dbReference type="OrthoDB" id="582519at2"/>
<dbReference type="SUPFAM" id="SSF51294">
    <property type="entry name" value="Hedgehog/intein (Hint) domain"/>
    <property type="match status" value="1"/>
</dbReference>
<proteinExistence type="predicted"/>
<name>A0A239NBC4_9ACTN</name>
<keyword evidence="3" id="KW-1185">Reference proteome</keyword>
<sequence>MACAKQKAALAQSKADQLKKKMLNALLALADIAAEITGIKDGLECFKTGDLDACTATALNVLGTLAGGLAAKVGLKYAVPWKWKEGLKLAKAVWKHADEAITAFKSWGKAKDEVKAAEKTVAKLAKACSSFVPGTGVLMADGTHKPIENVKVGDKVLATDPQTGKTESKSVIALITSRGDKNLVQITVDTDGTQGNATGVVIATDRHPFWSSDQRHWFNASALRPGMRLLTPNSATVEVLAIRQYHQADQRVHNLTIASTHTYHVAVGDIDALVHNASNDGCETASEVISKLSQGRSRNPNFKVVSSEEDLRKLWDKITRGGKVIDKPNYPGKAIELPDGTQVFWRNKSKSTGATIDVNEGGRIYKVHIDQ</sequence>
<dbReference type="RefSeq" id="WP_089211783.1">
    <property type="nucleotide sequence ID" value="NZ_FZOD01000053.1"/>
</dbReference>
<dbReference type="CDD" id="cd00081">
    <property type="entry name" value="Hint"/>
    <property type="match status" value="1"/>
</dbReference>
<gene>
    <name evidence="2" type="ORF">SAMN05216276_105358</name>
</gene>
<dbReference type="EMBL" id="FZOD01000053">
    <property type="protein sequence ID" value="SNT51479.1"/>
    <property type="molecule type" value="Genomic_DNA"/>
</dbReference>
<accession>A0A239NBC4</accession>
<dbReference type="SMART" id="SM00306">
    <property type="entry name" value="HintN"/>
    <property type="match status" value="1"/>
</dbReference>
<evidence type="ECO:0000313" key="2">
    <source>
        <dbReference type="EMBL" id="SNT51479.1"/>
    </source>
</evidence>
<dbReference type="AlphaFoldDB" id="A0A239NBC4"/>